<comment type="similarity">
    <text evidence="3 9">Belongs to the alkaline phosphatase family.</text>
</comment>
<protein>
    <submittedName>
        <fullName evidence="10">Alkaline phosphatase</fullName>
    </submittedName>
</protein>
<keyword evidence="4" id="KW-0597">Phosphoprotein</keyword>
<comment type="cofactor">
    <cofactor evidence="1">
        <name>Mg(2+)</name>
        <dbReference type="ChEBI" id="CHEBI:18420"/>
    </cofactor>
</comment>
<comment type="cofactor">
    <cofactor evidence="2">
        <name>Zn(2+)</name>
        <dbReference type="ChEBI" id="CHEBI:29105"/>
    </cofactor>
</comment>
<dbReference type="PRINTS" id="PR00113">
    <property type="entry name" value="ALKPHPHTASE"/>
</dbReference>
<dbReference type="InterPro" id="IPR017850">
    <property type="entry name" value="Alkaline_phosphatase_core_sf"/>
</dbReference>
<dbReference type="InterPro" id="IPR001952">
    <property type="entry name" value="Alkaline_phosphatase"/>
</dbReference>
<dbReference type="PANTHER" id="PTHR11596">
    <property type="entry name" value="ALKALINE PHOSPHATASE"/>
    <property type="match status" value="1"/>
</dbReference>
<accession>A0ABW5JJP8</accession>
<dbReference type="CDD" id="cd16012">
    <property type="entry name" value="ALP"/>
    <property type="match status" value="1"/>
</dbReference>
<dbReference type="PROSITE" id="PS00123">
    <property type="entry name" value="ALKALINE_PHOSPHATASE"/>
    <property type="match status" value="1"/>
</dbReference>
<dbReference type="PANTHER" id="PTHR11596:SF5">
    <property type="entry name" value="ALKALINE PHOSPHATASE"/>
    <property type="match status" value="1"/>
</dbReference>
<sequence>MKKLSSILFITLLTVACQQTEPENTEVISVMESEGSVPELLPLVETNTIKNVILLIGDGTGLAQITAGQYAIVGPDGLLHMQTMPVTGFVKTHSSDNLITDSASGATAYSCGLKTYNGAIGVDPNQVPCKTILELAEEKGLSTGLISTSSITHATPASFAAHVEQRSMQEEIAADFLDSGVEVFLGGGVQWFSENQRSDSLDLLGQFEEAGYQILMNEQDLQNSDSDRLLGLFAEDGMERNEGEPSTATMAQKALDIMSKDEDGFFLMLEGSQIDWAGHGNDSEYLLREVEDFDNAVKAVLDFAREDGETLVVLTADHETGGMTLQQQYADGDSLEIYWTTSYHTGTPVPLMAYGPRALEFMGWRDNTYVGQKLSELLQVGELPVLLED</sequence>
<evidence type="ECO:0000256" key="2">
    <source>
        <dbReference type="ARBA" id="ARBA00001947"/>
    </source>
</evidence>
<keyword evidence="11" id="KW-1185">Reference proteome</keyword>
<dbReference type="SUPFAM" id="SSF53649">
    <property type="entry name" value="Alkaline phosphatase-like"/>
    <property type="match status" value="1"/>
</dbReference>
<dbReference type="Proteomes" id="UP001597460">
    <property type="component" value="Unassembled WGS sequence"/>
</dbReference>
<dbReference type="SMART" id="SM00098">
    <property type="entry name" value="alkPPc"/>
    <property type="match status" value="1"/>
</dbReference>
<reference evidence="11" key="1">
    <citation type="journal article" date="2019" name="Int. J. Syst. Evol. Microbiol.">
        <title>The Global Catalogue of Microorganisms (GCM) 10K type strain sequencing project: providing services to taxonomists for standard genome sequencing and annotation.</title>
        <authorList>
            <consortium name="The Broad Institute Genomics Platform"/>
            <consortium name="The Broad Institute Genome Sequencing Center for Infectious Disease"/>
            <person name="Wu L."/>
            <person name="Ma J."/>
        </authorList>
    </citation>
    <scope>NUCLEOTIDE SEQUENCE [LARGE SCALE GENOMIC DNA]</scope>
    <source>
        <strain evidence="11">KCTC 52042</strain>
    </source>
</reference>
<keyword evidence="7" id="KW-0862">Zinc</keyword>
<dbReference type="InterPro" id="IPR018299">
    <property type="entry name" value="Alkaline_phosphatase_AS"/>
</dbReference>
<dbReference type="Gene3D" id="3.40.720.10">
    <property type="entry name" value="Alkaline Phosphatase, subunit A"/>
    <property type="match status" value="1"/>
</dbReference>
<evidence type="ECO:0000256" key="4">
    <source>
        <dbReference type="ARBA" id="ARBA00022553"/>
    </source>
</evidence>
<evidence type="ECO:0000256" key="1">
    <source>
        <dbReference type="ARBA" id="ARBA00001946"/>
    </source>
</evidence>
<evidence type="ECO:0000256" key="8">
    <source>
        <dbReference type="ARBA" id="ARBA00022842"/>
    </source>
</evidence>
<evidence type="ECO:0000256" key="9">
    <source>
        <dbReference type="RuleBase" id="RU003946"/>
    </source>
</evidence>
<evidence type="ECO:0000256" key="6">
    <source>
        <dbReference type="ARBA" id="ARBA00022801"/>
    </source>
</evidence>
<gene>
    <name evidence="10" type="ORF">ACFSVN_07675</name>
</gene>
<proteinExistence type="inferred from homology"/>
<dbReference type="PROSITE" id="PS51257">
    <property type="entry name" value="PROKAR_LIPOPROTEIN"/>
    <property type="match status" value="1"/>
</dbReference>
<evidence type="ECO:0000256" key="7">
    <source>
        <dbReference type="ARBA" id="ARBA00022833"/>
    </source>
</evidence>
<keyword evidence="8" id="KW-0460">Magnesium</keyword>
<keyword evidence="5" id="KW-0479">Metal-binding</keyword>
<evidence type="ECO:0000256" key="5">
    <source>
        <dbReference type="ARBA" id="ARBA00022723"/>
    </source>
</evidence>
<evidence type="ECO:0000313" key="11">
    <source>
        <dbReference type="Proteomes" id="UP001597460"/>
    </source>
</evidence>
<comment type="caution">
    <text evidence="10">The sequence shown here is derived from an EMBL/GenBank/DDBJ whole genome shotgun (WGS) entry which is preliminary data.</text>
</comment>
<keyword evidence="6" id="KW-0378">Hydrolase</keyword>
<organism evidence="10 11">
    <name type="scientific">Gracilimonas halophila</name>
    <dbReference type="NCBI Taxonomy" id="1834464"/>
    <lineage>
        <taxon>Bacteria</taxon>
        <taxon>Pseudomonadati</taxon>
        <taxon>Balneolota</taxon>
        <taxon>Balneolia</taxon>
        <taxon>Balneolales</taxon>
        <taxon>Balneolaceae</taxon>
        <taxon>Gracilimonas</taxon>
    </lineage>
</organism>
<dbReference type="RefSeq" id="WP_390300663.1">
    <property type="nucleotide sequence ID" value="NZ_JBHULI010000024.1"/>
</dbReference>
<evidence type="ECO:0000313" key="10">
    <source>
        <dbReference type="EMBL" id="MFD2532321.1"/>
    </source>
</evidence>
<name>A0ABW5JJP8_9BACT</name>
<dbReference type="EMBL" id="JBHULI010000024">
    <property type="protein sequence ID" value="MFD2532321.1"/>
    <property type="molecule type" value="Genomic_DNA"/>
</dbReference>
<dbReference type="Pfam" id="PF00245">
    <property type="entry name" value="Alk_phosphatase"/>
    <property type="match status" value="1"/>
</dbReference>
<evidence type="ECO:0000256" key="3">
    <source>
        <dbReference type="ARBA" id="ARBA00005984"/>
    </source>
</evidence>